<sequence>MLKLLRSLVTRQPDAGAPIDTAPRPAPASRVAAAGAPEFDIVANLIDANGLPVLDWDAVHAWVSGIVDENAQAQAWASCEIAWLQHLGAALGPRYRLAQRGQIVLLSSLDDHVADATIGFVDKTLQRIVRVLDGMARSVQAHEQEILIVFDDDEAYYRYLAHYYPDAGEFAGSGGVFINAGCAHFATVKADLRAIEPVIAHELTHSCLSHLPIPAWLNEGLAVNTEQRLCPPPPNTFGSRPSPQQMHARHQQFWGAAEIQEFWSGKSFLRADEGNELSYDLARILVSQLAADWARFRPFVLAADMADGGSAAAEEQLGVRLGDLAAALLEQPGDARWAPDPLLWRGDPERGAF</sequence>
<comment type="caution">
    <text evidence="1">The sequence shown here is derived from an EMBL/GenBank/DDBJ whole genome shotgun (WGS) entry which is preliminary data.</text>
</comment>
<protein>
    <submittedName>
        <fullName evidence="1">Uncharacterized protein</fullName>
    </submittedName>
</protein>
<dbReference type="RefSeq" id="WP_394482980.1">
    <property type="nucleotide sequence ID" value="NZ_JBIGHV010000009.1"/>
</dbReference>
<evidence type="ECO:0000313" key="2">
    <source>
        <dbReference type="Proteomes" id="UP001606210"/>
    </source>
</evidence>
<proteinExistence type="predicted"/>
<dbReference type="Proteomes" id="UP001606210">
    <property type="component" value="Unassembled WGS sequence"/>
</dbReference>
<evidence type="ECO:0000313" key="1">
    <source>
        <dbReference type="EMBL" id="MFG6432818.1"/>
    </source>
</evidence>
<gene>
    <name evidence="1" type="ORF">ACG00Y_23080</name>
</gene>
<keyword evidence="2" id="KW-1185">Reference proteome</keyword>
<name>A0ABW7FBQ2_9BURK</name>
<accession>A0ABW7FBQ2</accession>
<reference evidence="1 2" key="1">
    <citation type="submission" date="2024-08" db="EMBL/GenBank/DDBJ databases">
        <authorList>
            <person name="Lu H."/>
        </authorList>
    </citation>
    <scope>NUCLEOTIDE SEQUENCE [LARGE SCALE GENOMIC DNA]</scope>
    <source>
        <strain evidence="1 2">LYH14W</strain>
    </source>
</reference>
<dbReference type="EMBL" id="JBIGHV010000009">
    <property type="protein sequence ID" value="MFG6432818.1"/>
    <property type="molecule type" value="Genomic_DNA"/>
</dbReference>
<organism evidence="1 2">
    <name type="scientific">Pelomonas parva</name>
    <dbReference type="NCBI Taxonomy" id="3299032"/>
    <lineage>
        <taxon>Bacteria</taxon>
        <taxon>Pseudomonadati</taxon>
        <taxon>Pseudomonadota</taxon>
        <taxon>Betaproteobacteria</taxon>
        <taxon>Burkholderiales</taxon>
        <taxon>Sphaerotilaceae</taxon>
        <taxon>Roseateles</taxon>
    </lineage>
</organism>